<dbReference type="EMBL" id="GGEC01068287">
    <property type="protein sequence ID" value="MBX48771.1"/>
    <property type="molecule type" value="Transcribed_RNA"/>
</dbReference>
<organism evidence="2">
    <name type="scientific">Rhizophora mucronata</name>
    <name type="common">Asiatic mangrove</name>
    <dbReference type="NCBI Taxonomy" id="61149"/>
    <lineage>
        <taxon>Eukaryota</taxon>
        <taxon>Viridiplantae</taxon>
        <taxon>Streptophyta</taxon>
        <taxon>Embryophyta</taxon>
        <taxon>Tracheophyta</taxon>
        <taxon>Spermatophyta</taxon>
        <taxon>Magnoliopsida</taxon>
        <taxon>eudicotyledons</taxon>
        <taxon>Gunneridae</taxon>
        <taxon>Pentapetalae</taxon>
        <taxon>rosids</taxon>
        <taxon>fabids</taxon>
        <taxon>Malpighiales</taxon>
        <taxon>Rhizophoraceae</taxon>
        <taxon>Rhizophora</taxon>
    </lineage>
</organism>
<reference evidence="2" key="1">
    <citation type="submission" date="2018-02" db="EMBL/GenBank/DDBJ databases">
        <title>Rhizophora mucronata_Transcriptome.</title>
        <authorList>
            <person name="Meera S.P."/>
            <person name="Sreeshan A."/>
            <person name="Augustine A."/>
        </authorList>
    </citation>
    <scope>NUCLEOTIDE SEQUENCE</scope>
    <source>
        <tissue evidence="2">Leaf</tissue>
    </source>
</reference>
<evidence type="ECO:0000313" key="2">
    <source>
        <dbReference type="EMBL" id="MBX48771.1"/>
    </source>
</evidence>
<accession>A0A2P2P2C1</accession>
<sequence length="36" mass="4298">MLVHERTEANTRPISPQCPYQRDPHARQVSIFLCRF</sequence>
<feature type="region of interest" description="Disordered" evidence="1">
    <location>
        <begin position="1"/>
        <end position="20"/>
    </location>
</feature>
<protein>
    <submittedName>
        <fullName evidence="2">Uncharacterized protein</fullName>
    </submittedName>
</protein>
<name>A0A2P2P2C1_RHIMU</name>
<dbReference type="AlphaFoldDB" id="A0A2P2P2C1"/>
<proteinExistence type="predicted"/>
<evidence type="ECO:0000256" key="1">
    <source>
        <dbReference type="SAM" id="MobiDB-lite"/>
    </source>
</evidence>